<evidence type="ECO:0000313" key="2">
    <source>
        <dbReference type="EMBL" id="ATB51541.1"/>
    </source>
</evidence>
<reference evidence="2 3" key="1">
    <citation type="submission" date="2017-06" db="EMBL/GenBank/DDBJ databases">
        <title>Sequencing and comparative analysis of myxobacterial genomes.</title>
        <authorList>
            <person name="Rupp O."/>
            <person name="Goesmann A."/>
            <person name="Sogaard-Andersen L."/>
        </authorList>
    </citation>
    <scope>NUCLEOTIDE SEQUENCE [LARGE SCALE GENOMIC DNA]</scope>
    <source>
        <strain evidence="2 3">DSM 14697</strain>
    </source>
</reference>
<dbReference type="AlphaFoldDB" id="A0A286SGJ5"/>
<dbReference type="OrthoDB" id="5524851at2"/>
<accession>A0A286SGJ5</accession>
<dbReference type="InterPro" id="IPR025161">
    <property type="entry name" value="IS402-like_dom"/>
</dbReference>
<organism evidence="2 3">
    <name type="scientific">Corallococcus macrosporus DSM 14697</name>
    <dbReference type="NCBI Taxonomy" id="1189310"/>
    <lineage>
        <taxon>Bacteria</taxon>
        <taxon>Pseudomonadati</taxon>
        <taxon>Myxococcota</taxon>
        <taxon>Myxococcia</taxon>
        <taxon>Myxococcales</taxon>
        <taxon>Cystobacterineae</taxon>
        <taxon>Myxococcaceae</taxon>
        <taxon>Corallococcus</taxon>
    </lineage>
</organism>
<sequence length="84" mass="9702">MRPLPGVNTFGGMWRELVPDARWKRMAPLRPRRRHAPTRGRARCDDRAALRGIMFVLKTGIAWEDLRAEVFGVSGITCWRRLDA</sequence>
<name>A0A286SGJ5_9BACT</name>
<feature type="domain" description="Insertion element IS402-like" evidence="1">
    <location>
        <begin position="19"/>
        <end position="82"/>
    </location>
</feature>
<evidence type="ECO:0000259" key="1">
    <source>
        <dbReference type="Pfam" id="PF13340"/>
    </source>
</evidence>
<dbReference type="Proteomes" id="UP000217343">
    <property type="component" value="Chromosome"/>
</dbReference>
<dbReference type="EMBL" id="CP022203">
    <property type="protein sequence ID" value="ATB51541.1"/>
    <property type="molecule type" value="Genomic_DNA"/>
</dbReference>
<dbReference type="KEGG" id="mmas:MYMAC_007204"/>
<evidence type="ECO:0000313" key="3">
    <source>
        <dbReference type="Proteomes" id="UP000217343"/>
    </source>
</evidence>
<dbReference type="Pfam" id="PF13340">
    <property type="entry name" value="DUF4096"/>
    <property type="match status" value="1"/>
</dbReference>
<proteinExistence type="predicted"/>
<gene>
    <name evidence="2" type="ORF">MYMAC_007204</name>
</gene>
<keyword evidence="3" id="KW-1185">Reference proteome</keyword>
<protein>
    <submittedName>
        <fullName evidence="2">Transposase</fullName>
    </submittedName>
</protein>